<dbReference type="InterPro" id="IPR005097">
    <property type="entry name" value="Sacchrp_dh_NADP-bd"/>
</dbReference>
<proteinExistence type="predicted"/>
<sequence length="334" mass="34918">MKKLMIYGAAGYTGAMAAERAASAGLNLVLAGRTQNRATLEALAGRFGAEVRLFSLDEPEAIGDSLADINVLLNAAGPFIHTANPLMLAAICVGTHYLDFSAELDTYRQALALDGPARAVGVMLLPGCGGSVAMLGCLAARVVARVAAPRKLSIALHVAGTMSRGSLTSANQNLVTKTFRLLNGELVERSPAEVRDFDFGEGPRSSFPITLPDLLTLHQMTGVPDIETFVHISAGVFPSGELQALPAGPDAQERAENRYHAVVEVTEADGSMACARLDTVNGYTFTAMAAAEAARRVLTGEVRAGFQTPAGLFGQAFAESIADTRIVDTVSGLV</sequence>
<dbReference type="InterPro" id="IPR036291">
    <property type="entry name" value="NAD(P)-bd_dom_sf"/>
</dbReference>
<dbReference type="Proteomes" id="UP000281904">
    <property type="component" value="Chromosome"/>
</dbReference>
<dbReference type="EMBL" id="JADULK010000015">
    <property type="protein sequence ID" value="MBH1932182.1"/>
    <property type="molecule type" value="Genomic_DNA"/>
</dbReference>
<reference evidence="3 4" key="1">
    <citation type="submission" date="2018-12" db="EMBL/GenBank/DDBJ databases">
        <authorList>
            <consortium name="Pathogen Informatics"/>
        </authorList>
    </citation>
    <scope>NUCLEOTIDE SEQUENCE [LARGE SCALE GENOMIC DNA]</scope>
    <source>
        <strain evidence="3 4">NCTC10036</strain>
    </source>
</reference>
<keyword evidence="5" id="KW-1185">Reference proteome</keyword>
<dbReference type="Pfam" id="PF03435">
    <property type="entry name" value="Sacchrp_dh_NADP"/>
    <property type="match status" value="1"/>
</dbReference>
<accession>A0A3S5AMZ1</accession>
<evidence type="ECO:0000313" key="5">
    <source>
        <dbReference type="Proteomes" id="UP000624159"/>
    </source>
</evidence>
<feature type="domain" description="Saccharopine dehydrogenase NADP binding" evidence="1">
    <location>
        <begin position="5"/>
        <end position="116"/>
    </location>
</feature>
<evidence type="ECO:0000313" key="2">
    <source>
        <dbReference type="EMBL" id="MBH1932182.1"/>
    </source>
</evidence>
<dbReference type="Gene3D" id="3.40.50.720">
    <property type="entry name" value="NAD(P)-binding Rossmann-like Domain"/>
    <property type="match status" value="1"/>
</dbReference>
<dbReference type="EMBL" id="LR134493">
    <property type="protein sequence ID" value="VEI66958.1"/>
    <property type="molecule type" value="Genomic_DNA"/>
</dbReference>
<organism evidence="3 4">
    <name type="scientific">Serratia rubidaea</name>
    <name type="common">Serratia marinorubra</name>
    <dbReference type="NCBI Taxonomy" id="61652"/>
    <lineage>
        <taxon>Bacteria</taxon>
        <taxon>Pseudomonadati</taxon>
        <taxon>Pseudomonadota</taxon>
        <taxon>Gammaproteobacteria</taxon>
        <taxon>Enterobacterales</taxon>
        <taxon>Yersiniaceae</taxon>
        <taxon>Serratia</taxon>
    </lineage>
</organism>
<dbReference type="SUPFAM" id="SSF51735">
    <property type="entry name" value="NAD(P)-binding Rossmann-fold domains"/>
    <property type="match status" value="1"/>
</dbReference>
<evidence type="ECO:0000313" key="3">
    <source>
        <dbReference type="EMBL" id="VEI66958.1"/>
    </source>
</evidence>
<evidence type="ECO:0000259" key="1">
    <source>
        <dbReference type="Pfam" id="PF03435"/>
    </source>
</evidence>
<name>A0A3S5AMZ1_SERRU</name>
<dbReference type="PANTHER" id="PTHR43781:SF1">
    <property type="entry name" value="SACCHAROPINE DEHYDROGENASE"/>
    <property type="match status" value="1"/>
</dbReference>
<dbReference type="AlphaFoldDB" id="A0A3S5AMZ1"/>
<dbReference type="Proteomes" id="UP000624159">
    <property type="component" value="Unassembled WGS sequence"/>
</dbReference>
<protein>
    <submittedName>
        <fullName evidence="2 3">Saccharopine dehydrogenase</fullName>
    </submittedName>
</protein>
<reference evidence="2 5" key="2">
    <citation type="submission" date="2020-11" db="EMBL/GenBank/DDBJ databases">
        <title>Enhanced detection system for hospital associated transmission using whole genome sequencing surveillance.</title>
        <authorList>
            <person name="Harrison L.H."/>
            <person name="Van Tyne D."/>
            <person name="Marsh J.W."/>
            <person name="Griffith M.P."/>
            <person name="Snyder D.J."/>
            <person name="Cooper V.S."/>
            <person name="Mustapha M."/>
        </authorList>
    </citation>
    <scope>NUCLEOTIDE SEQUENCE [LARGE SCALE GENOMIC DNA]</scope>
    <source>
        <strain evidence="2 5">SER00230</strain>
    </source>
</reference>
<dbReference type="PANTHER" id="PTHR43781">
    <property type="entry name" value="SACCHAROPINE DEHYDROGENASE"/>
    <property type="match status" value="1"/>
</dbReference>
<evidence type="ECO:0000313" key="4">
    <source>
        <dbReference type="Proteomes" id="UP000281904"/>
    </source>
</evidence>
<gene>
    <name evidence="2" type="ORF">I5U13_21230</name>
    <name evidence="3" type="ORF">NCTC10036_02834</name>
</gene>